<evidence type="ECO:0000256" key="7">
    <source>
        <dbReference type="ARBA" id="ARBA00025526"/>
    </source>
</evidence>
<gene>
    <name evidence="10" type="primary">selB</name>
    <name evidence="10" type="ORF">ENK44_14005</name>
</gene>
<feature type="domain" description="Tr-type G" evidence="9">
    <location>
        <begin position="2"/>
        <end position="172"/>
    </location>
</feature>
<comment type="subcellular location">
    <subcellularLocation>
        <location evidence="1">Cytoplasm</location>
    </subcellularLocation>
</comment>
<evidence type="ECO:0000259" key="9">
    <source>
        <dbReference type="PROSITE" id="PS51722"/>
    </source>
</evidence>
<dbReference type="InterPro" id="IPR004535">
    <property type="entry name" value="Transl_elong_SelB"/>
</dbReference>
<keyword evidence="3" id="KW-0963">Cytoplasm</keyword>
<dbReference type="GO" id="GO:0003723">
    <property type="term" value="F:RNA binding"/>
    <property type="evidence" value="ECO:0007669"/>
    <property type="project" value="InterPro"/>
</dbReference>
<comment type="caution">
    <text evidence="10">The sequence shown here is derived from an EMBL/GenBank/DDBJ whole genome shotgun (WGS) entry which is preliminary data.</text>
</comment>
<dbReference type="InterPro" id="IPR050055">
    <property type="entry name" value="EF-Tu_GTPase"/>
</dbReference>
<evidence type="ECO:0000256" key="8">
    <source>
        <dbReference type="ARBA" id="ARBA00031615"/>
    </source>
</evidence>
<dbReference type="GO" id="GO:0005525">
    <property type="term" value="F:GTP binding"/>
    <property type="evidence" value="ECO:0007669"/>
    <property type="project" value="UniProtKB-KW"/>
</dbReference>
<dbReference type="NCBIfam" id="TIGR00475">
    <property type="entry name" value="selB"/>
    <property type="match status" value="1"/>
</dbReference>
<dbReference type="InterPro" id="IPR057335">
    <property type="entry name" value="Beta-barrel_SelB"/>
</dbReference>
<evidence type="ECO:0000256" key="1">
    <source>
        <dbReference type="ARBA" id="ARBA00004496"/>
    </source>
</evidence>
<evidence type="ECO:0000313" key="10">
    <source>
        <dbReference type="EMBL" id="HGY56816.1"/>
    </source>
</evidence>
<dbReference type="InterPro" id="IPR036390">
    <property type="entry name" value="WH_DNA-bd_sf"/>
</dbReference>
<dbReference type="InterPro" id="IPR005225">
    <property type="entry name" value="Small_GTP-bd"/>
</dbReference>
<dbReference type="InterPro" id="IPR015191">
    <property type="entry name" value="SelB_WHD4"/>
</dbReference>
<evidence type="ECO:0000256" key="3">
    <source>
        <dbReference type="ARBA" id="ARBA00022490"/>
    </source>
</evidence>
<dbReference type="InterPro" id="IPR004161">
    <property type="entry name" value="EFTu-like_2"/>
</dbReference>
<evidence type="ECO:0000256" key="6">
    <source>
        <dbReference type="ARBA" id="ARBA00023134"/>
    </source>
</evidence>
<dbReference type="PROSITE" id="PS00301">
    <property type="entry name" value="G_TR_1"/>
    <property type="match status" value="1"/>
</dbReference>
<dbReference type="GO" id="GO:0003746">
    <property type="term" value="F:translation elongation factor activity"/>
    <property type="evidence" value="ECO:0007669"/>
    <property type="project" value="UniProtKB-KW"/>
</dbReference>
<name>A0A7V4U2E5_CALAY</name>
<dbReference type="PANTHER" id="PTHR43721:SF22">
    <property type="entry name" value="ELONGATION FACTOR TU, MITOCHONDRIAL"/>
    <property type="match status" value="1"/>
</dbReference>
<dbReference type="CDD" id="cd03696">
    <property type="entry name" value="SelB_II"/>
    <property type="match status" value="1"/>
</dbReference>
<dbReference type="NCBIfam" id="TIGR00231">
    <property type="entry name" value="small_GTP"/>
    <property type="match status" value="1"/>
</dbReference>
<dbReference type="SUPFAM" id="SSF50465">
    <property type="entry name" value="EF-Tu/eEF-1alpha/eIF2-gamma C-terminal domain"/>
    <property type="match status" value="1"/>
</dbReference>
<protein>
    <recommendedName>
        <fullName evidence="2">Selenocysteine-specific elongation factor</fullName>
    </recommendedName>
    <alternativeName>
        <fullName evidence="8">SelB translation factor</fullName>
    </alternativeName>
</protein>
<keyword evidence="6" id="KW-0342">GTP-binding</keyword>
<proteinExistence type="predicted"/>
<sequence length="635" mass="72048">MNKHTIIGMAGHIDHGKTALIRALTGIETDRLKEERERGITIDIGFAYWLDNVTIIDVPGHEKFVRNMVAGVSTVDLFLLVIAADDGVMPQTREHLDILKFFGVRSGIVALNKIDLVDEEWLSLVEEDIRTLMEDNGFMNVPIIPVSAVSKQGIDRLEAELKSAIARTERPENDRPFRMPVDRSFLSRGFGRIVTGTVLSSRVAVGDTLQILPAGDECKVRGVQVHQKSVAEASAGQRAAINLSGGEKSKPERGSVLVPPGSMDTCRELLAVIHTTAQLPYRIKRHQSAHVHLGTAEYLAKMTWYEEDSAMNPNQTYHIRVRFDEEAVAAPGDPILIRSFSPVTTIAGGRVLEINPPRLKKNETDWAEYCRILEGDSLNDTLRLLFDHFGYRSVTTGDICRKLFQSEDRIQSLLTKMVRQKTVHRFEYQDALHFIDAKKLEEAVGIIRQKMEQELNRQKAKRGLNFGELFNILKPYRVSEPFLQRALAYGVNKGLLFKENEYYSHRDMAAAGERARLQNEVEQIYLQNRFSPPDLDTVAAQLEKDVKDIKTIALDLARQEVLQSIGGKYYLHRQVINDLFEFLRRHFSKNERIEIAAIKSFVDSTRKYVIPLLEFLDNKGYTIRQGDARIKGNRL</sequence>
<dbReference type="EMBL" id="DRQG01000131">
    <property type="protein sequence ID" value="HGY56816.1"/>
    <property type="molecule type" value="Genomic_DNA"/>
</dbReference>
<dbReference type="SUPFAM" id="SSF46785">
    <property type="entry name" value="Winged helix' DNA-binding domain"/>
    <property type="match status" value="1"/>
</dbReference>
<dbReference type="InterPro" id="IPR009001">
    <property type="entry name" value="Transl_elong_EF1A/Init_IF2_C"/>
</dbReference>
<accession>A0A7V4U2E5</accession>
<dbReference type="SUPFAM" id="SSF52540">
    <property type="entry name" value="P-loop containing nucleoside triphosphate hydrolases"/>
    <property type="match status" value="1"/>
</dbReference>
<evidence type="ECO:0000256" key="4">
    <source>
        <dbReference type="ARBA" id="ARBA00022741"/>
    </source>
</evidence>
<dbReference type="InterPro" id="IPR000795">
    <property type="entry name" value="T_Tr_GTP-bd_dom"/>
</dbReference>
<keyword evidence="5" id="KW-0648">Protein biosynthesis</keyword>
<dbReference type="Pfam" id="PF25461">
    <property type="entry name" value="Beta-barrel_SelB"/>
    <property type="match status" value="1"/>
</dbReference>
<dbReference type="Proteomes" id="UP000885779">
    <property type="component" value="Unassembled WGS sequence"/>
</dbReference>
<dbReference type="PROSITE" id="PS51722">
    <property type="entry name" value="G_TR_2"/>
    <property type="match status" value="1"/>
</dbReference>
<dbReference type="GO" id="GO:0005737">
    <property type="term" value="C:cytoplasm"/>
    <property type="evidence" value="ECO:0007669"/>
    <property type="project" value="UniProtKB-SubCell"/>
</dbReference>
<dbReference type="PANTHER" id="PTHR43721">
    <property type="entry name" value="ELONGATION FACTOR TU-RELATED"/>
    <property type="match status" value="1"/>
</dbReference>
<dbReference type="CDD" id="cd04171">
    <property type="entry name" value="SelB"/>
    <property type="match status" value="1"/>
</dbReference>
<organism evidence="10">
    <name type="scientific">Caldithrix abyssi</name>
    <dbReference type="NCBI Taxonomy" id="187145"/>
    <lineage>
        <taxon>Bacteria</taxon>
        <taxon>Pseudomonadati</taxon>
        <taxon>Calditrichota</taxon>
        <taxon>Calditrichia</taxon>
        <taxon>Calditrichales</taxon>
        <taxon>Calditrichaceae</taxon>
        <taxon>Caldithrix</taxon>
    </lineage>
</organism>
<dbReference type="Gene3D" id="1.10.10.10">
    <property type="entry name" value="Winged helix-like DNA-binding domain superfamily/Winged helix DNA-binding domain"/>
    <property type="match status" value="1"/>
</dbReference>
<dbReference type="SUPFAM" id="SSF50447">
    <property type="entry name" value="Translation proteins"/>
    <property type="match status" value="1"/>
</dbReference>
<evidence type="ECO:0000256" key="5">
    <source>
        <dbReference type="ARBA" id="ARBA00022917"/>
    </source>
</evidence>
<dbReference type="InterPro" id="IPR031157">
    <property type="entry name" value="G_TR_CS"/>
</dbReference>
<keyword evidence="4" id="KW-0547">Nucleotide-binding</keyword>
<dbReference type="InterPro" id="IPR036388">
    <property type="entry name" value="WH-like_DNA-bd_sf"/>
</dbReference>
<keyword evidence="10" id="KW-0251">Elongation factor</keyword>
<dbReference type="InterPro" id="IPR027417">
    <property type="entry name" value="P-loop_NTPase"/>
</dbReference>
<dbReference type="AlphaFoldDB" id="A0A7V4U2E5"/>
<reference evidence="10" key="1">
    <citation type="journal article" date="2020" name="mSystems">
        <title>Genome- and Community-Level Interaction Insights into Carbon Utilization and Element Cycling Functions of Hydrothermarchaeota in Hydrothermal Sediment.</title>
        <authorList>
            <person name="Zhou Z."/>
            <person name="Liu Y."/>
            <person name="Xu W."/>
            <person name="Pan J."/>
            <person name="Luo Z.H."/>
            <person name="Li M."/>
        </authorList>
    </citation>
    <scope>NUCLEOTIDE SEQUENCE [LARGE SCALE GENOMIC DNA]</scope>
    <source>
        <strain evidence="10">HyVt-577</strain>
    </source>
</reference>
<dbReference type="Pfam" id="PF03144">
    <property type="entry name" value="GTP_EFTU_D2"/>
    <property type="match status" value="1"/>
</dbReference>
<comment type="function">
    <text evidence="7">Translation factor necessary for the incorporation of selenocysteine into proteins. It probably replaces EF-Tu for the insertion of selenocysteine directed by the UGA codon. SelB binds GTP and GDP.</text>
</comment>
<dbReference type="Pfam" id="PF00009">
    <property type="entry name" value="GTP_EFTU"/>
    <property type="match status" value="1"/>
</dbReference>
<dbReference type="Pfam" id="PF09107">
    <property type="entry name" value="WHD_3rd_SelB"/>
    <property type="match status" value="1"/>
</dbReference>
<dbReference type="GO" id="GO:0001514">
    <property type="term" value="P:selenocysteine incorporation"/>
    <property type="evidence" value="ECO:0007669"/>
    <property type="project" value="InterPro"/>
</dbReference>
<dbReference type="InterPro" id="IPR009000">
    <property type="entry name" value="Transl_B-barrel_sf"/>
</dbReference>
<evidence type="ECO:0000256" key="2">
    <source>
        <dbReference type="ARBA" id="ARBA00015953"/>
    </source>
</evidence>
<dbReference type="Gene3D" id="1.10.10.2770">
    <property type="match status" value="1"/>
</dbReference>
<dbReference type="GO" id="GO:0003924">
    <property type="term" value="F:GTPase activity"/>
    <property type="evidence" value="ECO:0007669"/>
    <property type="project" value="InterPro"/>
</dbReference>
<dbReference type="Gene3D" id="3.40.50.300">
    <property type="entry name" value="P-loop containing nucleotide triphosphate hydrolases"/>
    <property type="match status" value="1"/>
</dbReference>
<dbReference type="Gene3D" id="2.40.30.10">
    <property type="entry name" value="Translation factors"/>
    <property type="match status" value="1"/>
</dbReference>